<dbReference type="InterPro" id="IPR036397">
    <property type="entry name" value="RNaseH_sf"/>
</dbReference>
<evidence type="ECO:0000256" key="8">
    <source>
        <dbReference type="ARBA" id="ARBA00022750"/>
    </source>
</evidence>
<dbReference type="SUPFAM" id="SSF57756">
    <property type="entry name" value="Retrovirus zinc finger-like domains"/>
    <property type="match status" value="1"/>
</dbReference>
<keyword evidence="8" id="KW-0064">Aspartyl protease</keyword>
<dbReference type="EMBL" id="JARYMX010000008">
    <property type="protein sequence ID" value="KAJ9538023.1"/>
    <property type="molecule type" value="Genomic_DNA"/>
</dbReference>
<feature type="compositionally biased region" description="Pro residues" evidence="12">
    <location>
        <begin position="1070"/>
        <end position="1082"/>
    </location>
</feature>
<evidence type="ECO:0000256" key="6">
    <source>
        <dbReference type="ARBA" id="ARBA00022723"/>
    </source>
</evidence>
<dbReference type="Gene3D" id="3.40.50.150">
    <property type="entry name" value="Vaccinia Virus protein VP39"/>
    <property type="match status" value="1"/>
</dbReference>
<dbReference type="GO" id="GO:0015074">
    <property type="term" value="P:DNA integration"/>
    <property type="evidence" value="ECO:0007669"/>
    <property type="project" value="InterPro"/>
</dbReference>
<keyword evidence="3" id="KW-0489">Methyltransferase</keyword>
<dbReference type="Pfam" id="PF14223">
    <property type="entry name" value="Retrotran_gag_2"/>
    <property type="match status" value="1"/>
</dbReference>
<dbReference type="PANTHER" id="PTHR10509:SF74">
    <property type="entry name" value="CAFFEOYL-COA O-METHYLTRANSFERASE 2"/>
    <property type="match status" value="1"/>
</dbReference>
<dbReference type="InterPro" id="IPR012337">
    <property type="entry name" value="RNaseH-like_sf"/>
</dbReference>
<dbReference type="InterPro" id="IPR054722">
    <property type="entry name" value="PolX-like_BBD"/>
</dbReference>
<evidence type="ECO:0000256" key="2">
    <source>
        <dbReference type="ARBA" id="ARBA00012165"/>
    </source>
</evidence>
<evidence type="ECO:0000256" key="12">
    <source>
        <dbReference type="SAM" id="MobiDB-lite"/>
    </source>
</evidence>
<dbReference type="GO" id="GO:0032259">
    <property type="term" value="P:methylation"/>
    <property type="evidence" value="ECO:0007669"/>
    <property type="project" value="UniProtKB-KW"/>
</dbReference>
<evidence type="ECO:0000256" key="9">
    <source>
        <dbReference type="ARBA" id="ARBA00023453"/>
    </source>
</evidence>
<keyword evidence="5" id="KW-0949">S-adenosyl-L-methionine</keyword>
<feature type="compositionally biased region" description="Low complexity" evidence="12">
    <location>
        <begin position="993"/>
        <end position="1011"/>
    </location>
</feature>
<comment type="catalytic activity">
    <reaction evidence="10">
        <text>(E)-caffeoyl-CoA + S-adenosyl-L-methionine = (E)-feruloyl-CoA + S-adenosyl-L-homocysteine + H(+)</text>
        <dbReference type="Rhea" id="RHEA:16925"/>
        <dbReference type="ChEBI" id="CHEBI:15378"/>
        <dbReference type="ChEBI" id="CHEBI:57856"/>
        <dbReference type="ChEBI" id="CHEBI:59789"/>
        <dbReference type="ChEBI" id="CHEBI:87136"/>
        <dbReference type="ChEBI" id="CHEBI:87305"/>
        <dbReference type="EC" id="2.1.1.104"/>
    </reaction>
</comment>
<dbReference type="InterPro" id="IPR001584">
    <property type="entry name" value="Integrase_cat-core"/>
</dbReference>
<dbReference type="PROSITE" id="PS50994">
    <property type="entry name" value="INTEGRASE"/>
    <property type="match status" value="1"/>
</dbReference>
<dbReference type="Pfam" id="PF01596">
    <property type="entry name" value="Methyltransf_3"/>
    <property type="match status" value="1"/>
</dbReference>
<keyword evidence="8" id="KW-0378">Hydrolase</keyword>
<dbReference type="Pfam" id="PF00665">
    <property type="entry name" value="rve"/>
    <property type="match status" value="1"/>
</dbReference>
<dbReference type="InterPro" id="IPR036875">
    <property type="entry name" value="Znf_CCHC_sf"/>
</dbReference>
<accession>A0AA38SFT0</accession>
<feature type="region of interest" description="Disordered" evidence="12">
    <location>
        <begin position="461"/>
        <end position="503"/>
    </location>
</feature>
<feature type="compositionally biased region" description="Pro residues" evidence="12">
    <location>
        <begin position="1017"/>
        <end position="1031"/>
    </location>
</feature>
<dbReference type="InterPro" id="IPR057670">
    <property type="entry name" value="SH3_retrovirus"/>
</dbReference>
<evidence type="ECO:0000256" key="11">
    <source>
        <dbReference type="ARBA" id="ARBA00071899"/>
    </source>
</evidence>
<dbReference type="GO" id="GO:0008270">
    <property type="term" value="F:zinc ion binding"/>
    <property type="evidence" value="ECO:0007669"/>
    <property type="project" value="InterPro"/>
</dbReference>
<dbReference type="PROSITE" id="PS51682">
    <property type="entry name" value="SAM_OMT_I"/>
    <property type="match status" value="1"/>
</dbReference>
<feature type="compositionally biased region" description="Low complexity" evidence="12">
    <location>
        <begin position="1059"/>
        <end position="1069"/>
    </location>
</feature>
<feature type="region of interest" description="Disordered" evidence="12">
    <location>
        <begin position="988"/>
        <end position="1094"/>
    </location>
</feature>
<dbReference type="InterPro" id="IPR050362">
    <property type="entry name" value="Cation-dep_OMT"/>
</dbReference>
<dbReference type="InterPro" id="IPR013103">
    <property type="entry name" value="RVT_2"/>
</dbReference>
<dbReference type="GO" id="GO:0009809">
    <property type="term" value="P:lignin biosynthetic process"/>
    <property type="evidence" value="ECO:0007669"/>
    <property type="project" value="UniProtKB-KW"/>
</dbReference>
<dbReference type="FunFam" id="3.40.50.150:FF:000147">
    <property type="entry name" value="Caffeoyl-CoA O-methyltransferase 1"/>
    <property type="match status" value="1"/>
</dbReference>
<evidence type="ECO:0000256" key="1">
    <source>
        <dbReference type="ARBA" id="ARBA00004928"/>
    </source>
</evidence>
<proteinExistence type="inferred from homology"/>
<evidence type="ECO:0000256" key="5">
    <source>
        <dbReference type="ARBA" id="ARBA00022691"/>
    </source>
</evidence>
<feature type="domain" description="Integrase catalytic" evidence="13">
    <location>
        <begin position="729"/>
        <end position="901"/>
    </location>
</feature>
<dbReference type="GO" id="GO:0007623">
    <property type="term" value="P:circadian rhythm"/>
    <property type="evidence" value="ECO:0007669"/>
    <property type="project" value="UniProtKB-ARBA"/>
</dbReference>
<evidence type="ECO:0000256" key="10">
    <source>
        <dbReference type="ARBA" id="ARBA00049358"/>
    </source>
</evidence>
<keyword evidence="7" id="KW-0438">Lignin biosynthesis</keyword>
<dbReference type="Pfam" id="PF22936">
    <property type="entry name" value="Pol_BBD"/>
    <property type="match status" value="1"/>
</dbReference>
<dbReference type="InterPro" id="IPR025724">
    <property type="entry name" value="GAG-pre-integrase_dom"/>
</dbReference>
<dbReference type="InterPro" id="IPR043502">
    <property type="entry name" value="DNA/RNA_pol_sf"/>
</dbReference>
<dbReference type="InterPro" id="IPR002935">
    <property type="entry name" value="SAM_O-MeTrfase"/>
</dbReference>
<organism evidence="14 15">
    <name type="scientific">Centaurea solstitialis</name>
    <name type="common">yellow star-thistle</name>
    <dbReference type="NCBI Taxonomy" id="347529"/>
    <lineage>
        <taxon>Eukaryota</taxon>
        <taxon>Viridiplantae</taxon>
        <taxon>Streptophyta</taxon>
        <taxon>Embryophyta</taxon>
        <taxon>Tracheophyta</taxon>
        <taxon>Spermatophyta</taxon>
        <taxon>Magnoliopsida</taxon>
        <taxon>eudicotyledons</taxon>
        <taxon>Gunneridae</taxon>
        <taxon>Pentapetalae</taxon>
        <taxon>asterids</taxon>
        <taxon>campanulids</taxon>
        <taxon>Asterales</taxon>
        <taxon>Asteraceae</taxon>
        <taxon>Carduoideae</taxon>
        <taxon>Cardueae</taxon>
        <taxon>Centaureinae</taxon>
        <taxon>Centaurea</taxon>
    </lineage>
</organism>
<dbReference type="GO" id="GO:0042409">
    <property type="term" value="F:caffeoyl-CoA O-methyltransferase activity"/>
    <property type="evidence" value="ECO:0007669"/>
    <property type="project" value="UniProtKB-EC"/>
</dbReference>
<feature type="region of interest" description="Disordered" evidence="12">
    <location>
        <begin position="1"/>
        <end position="25"/>
    </location>
</feature>
<dbReference type="Pfam" id="PF07727">
    <property type="entry name" value="RVT_2"/>
    <property type="match status" value="1"/>
</dbReference>
<dbReference type="CDD" id="cd02440">
    <property type="entry name" value="AdoMet_MTases"/>
    <property type="match status" value="1"/>
</dbReference>
<dbReference type="Gene3D" id="3.30.420.10">
    <property type="entry name" value="Ribonuclease H-like superfamily/Ribonuclease H"/>
    <property type="match status" value="1"/>
</dbReference>
<protein>
    <recommendedName>
        <fullName evidence="11">Caffeoyl-CoA O-methyltransferase</fullName>
        <ecNumber evidence="2">2.1.1.104</ecNumber>
    </recommendedName>
</protein>
<comment type="similarity">
    <text evidence="9">Belongs to the class I-like SAM-binding methyltransferase superfamily. Cation-dependent O-methyltransferase family.</text>
</comment>
<evidence type="ECO:0000256" key="7">
    <source>
        <dbReference type="ARBA" id="ARBA00022733"/>
    </source>
</evidence>
<evidence type="ECO:0000313" key="14">
    <source>
        <dbReference type="EMBL" id="KAJ9538023.1"/>
    </source>
</evidence>
<dbReference type="GO" id="GO:0004190">
    <property type="term" value="F:aspartic-type endopeptidase activity"/>
    <property type="evidence" value="ECO:0007669"/>
    <property type="project" value="UniProtKB-KW"/>
</dbReference>
<dbReference type="SUPFAM" id="SSF53335">
    <property type="entry name" value="S-adenosyl-L-methionine-dependent methyltransferases"/>
    <property type="match status" value="1"/>
</dbReference>
<feature type="compositionally biased region" description="Polar residues" evidence="12">
    <location>
        <begin position="461"/>
        <end position="475"/>
    </location>
</feature>
<evidence type="ECO:0000256" key="3">
    <source>
        <dbReference type="ARBA" id="ARBA00022603"/>
    </source>
</evidence>
<keyword evidence="6" id="KW-0479">Metal-binding</keyword>
<dbReference type="SUPFAM" id="SSF56672">
    <property type="entry name" value="DNA/RNA polymerases"/>
    <property type="match status" value="1"/>
</dbReference>
<dbReference type="Pfam" id="PF13976">
    <property type="entry name" value="gag_pre-integrs"/>
    <property type="match status" value="1"/>
</dbReference>
<evidence type="ECO:0000256" key="4">
    <source>
        <dbReference type="ARBA" id="ARBA00022679"/>
    </source>
</evidence>
<dbReference type="InterPro" id="IPR029063">
    <property type="entry name" value="SAM-dependent_MTases_sf"/>
</dbReference>
<evidence type="ECO:0000313" key="15">
    <source>
        <dbReference type="Proteomes" id="UP001172457"/>
    </source>
</evidence>
<dbReference type="Proteomes" id="UP001172457">
    <property type="component" value="Chromosome 8"/>
</dbReference>
<evidence type="ECO:0000259" key="13">
    <source>
        <dbReference type="PROSITE" id="PS50994"/>
    </source>
</evidence>
<dbReference type="Pfam" id="PF25597">
    <property type="entry name" value="SH3_retrovirus"/>
    <property type="match status" value="1"/>
</dbReference>
<keyword evidence="4" id="KW-0808">Transferase</keyword>
<sequence>MAINGETKTESNNEEQGSGHQDSGHKSLLQSDALFQYILETSVYPREPAPLKELREITAKHPMNVMTTSADEGQFLSMLLKLVNAKNTMEIGVFTGYSLLTTALALPEDGKILAMDINRDDYELGRPIIEKAGVAHKIDFREGPAMPVLDELIADGKYHGTYDFIFVDADKDNYINYHKRLLDLVKVGGLIGYDNTLWNGSVAAPPDAPMAKYVRYYRDFVLEFNKALVADPRIEPKFGPLSKTLMATGDASSFSPSTLLHMLTIKLSSTNYLLWKKQILPLLAYQKLSGHIDGSIAKPPSTITTNDATNPNPAYATWLDSDQRALILIQSSLSEEALSEVLGLDDARSVWRALEAAYSHDSVERMQTLRDSLRTLQKGNSSVVDYGRKFKTICDQLSAIGHPVDDMDKSHWFLCGLGPSFETFSTTQRVVKLSPAFRDLLSQAEGHELFLQSIHGSSAPQAAFTATQNRSRTQPSNRGRGRGSNSRGGFSGGRGRGRRPPHCQLCRTDGHYANQCPDLSSFATRSSRANANLASAFQSQCHVHDSSPDWYVDSGATAHMTPSPSNLDTSKQYKGQDHVSFGNGTSLSVSRIGHSSLPNNIKLLDVLVVPHLTKNLLSISKLTNDQPIDVLFSDSFFVLQNRLTKDILARGRVEHGLYILEQGHKSFLAKLSSTRLLASFELWHNRLGHVAFDVISFLAKTKRLSLTSVLPAPHLCSSCQLAKSKRLPFDINPKRSLHVLDLVHCDLWGPAPVMSKDGYRYYIIFVDDFSRYTWFYPLKSKSEVFTVLSSFVTFVQTQFSRKLKAFQSDGGTEFLNSRVHAFFVQNGTHHRTSCPYTPQQNGRAERKHRHLTETGLALLFNAHAPASFWVDAFTCATYIINRLPTRLLDNKSPFEVLFNTPPNYGNFRMFGCRVFPYLHDYSPHKLAPRSLPCVFIGYDLRYKGYRCLDLSTSRIYTTRHAQFDETILPFTGSSSGIDSNLLQFNSFMDEPAPSLHDPPTSSLTPSLAPQPAGVPRSSPPPSLGPSSPLGPTPCHLCPASDPSSASIPLHDSDDPPSPDSNATSSSSTSSPPPPPSKPPPHPMTTRSRTGSLKPIRILNLSASAKTPPYTRYLADFSALTQHALHVALFSSTEPKGYKSAAKDPGWLSAMQEEIKALQMSHTWDLVPRPTGGNIVGSKWVFRTKYHFDGSIERLKARLVAQGFTQVPGLDYSLTFSPVVKASTVRIVLSLAVLNKWHLHQLDVKNAFLNGQLSETVFMEQPPGFVDPRFPNHVCRLKKALYGLKQAPRAWFQRLSGFLAKLGFLCSRADTSLFVFHRGSCIMYLLVYVDDLILTGNQPQTIRTFISRLNQEFAIKDLGRLSYFLGLEVTYSDNGLFLNQSKYAHDVLVRAGLLSSKPVATPLSATDYLSTAGNPFSDPTTYRSLVGALQYLTITRPDLSYAVNQVSQFLHAPTVNHFQAVKRILRYVKGTISFGLMFTHSPSPTVLGYSDADWARCLETRRSTYGYSIFLGGNLISWSAKKQPTVSRSSCESEYRAMANTAAEIVRVTHSLRELHVLPPDRPTLLCDNRSAIFLSQNPVSHKRAKHIDIDYHFVRELVSSGKLYTRFVPTKLQLADIFTKSLPRPLFEHFRTKLRVGPPPIRLKGGIKYNNDVRDIS</sequence>
<gene>
    <name evidence="14" type="ORF">OSB04_030756</name>
</gene>
<comment type="pathway">
    <text evidence="1">Aromatic compound metabolism; phenylpropanoid biosynthesis.</text>
</comment>
<dbReference type="PANTHER" id="PTHR10509">
    <property type="entry name" value="O-METHYLTRANSFERASE-RELATED"/>
    <property type="match status" value="1"/>
</dbReference>
<reference evidence="14" key="1">
    <citation type="submission" date="2023-03" db="EMBL/GenBank/DDBJ databases">
        <title>Chromosome-scale reference genome and RAD-based genetic map of yellow starthistle (Centaurea solstitialis) reveal putative structural variation and QTLs associated with invader traits.</title>
        <authorList>
            <person name="Reatini B."/>
            <person name="Cang F.A."/>
            <person name="Jiang Q."/>
            <person name="Mckibben M.T.W."/>
            <person name="Barker M.S."/>
            <person name="Rieseberg L.H."/>
            <person name="Dlugosch K.M."/>
        </authorList>
    </citation>
    <scope>NUCLEOTIDE SEQUENCE</scope>
    <source>
        <strain evidence="14">CAN-66</strain>
        <tissue evidence="14">Leaf</tissue>
    </source>
</reference>
<dbReference type="CDD" id="cd09272">
    <property type="entry name" value="RNase_HI_RT_Ty1"/>
    <property type="match status" value="1"/>
</dbReference>
<keyword evidence="8" id="KW-0645">Protease</keyword>
<dbReference type="GO" id="GO:0003676">
    <property type="term" value="F:nucleic acid binding"/>
    <property type="evidence" value="ECO:0007669"/>
    <property type="project" value="InterPro"/>
</dbReference>
<dbReference type="SUPFAM" id="SSF53098">
    <property type="entry name" value="Ribonuclease H-like"/>
    <property type="match status" value="1"/>
</dbReference>
<comment type="caution">
    <text evidence="14">The sequence shown here is derived from an EMBL/GenBank/DDBJ whole genome shotgun (WGS) entry which is preliminary data.</text>
</comment>
<keyword evidence="15" id="KW-1185">Reference proteome</keyword>
<dbReference type="EC" id="2.1.1.104" evidence="2"/>
<name>A0AA38SFT0_9ASTR</name>